<sequence length="138" mass="16613">MVIIDEVYRNISFDMPEQELFILLERVKAKKEEDVEELKNKIDKYEQKRRAEEALYQSMSPIRRLFTGRPASHHQAVEYMVHVKERFKKIDAIKRSIRELDQVLDKLRLPIRDSNEVFLSPELIREIRLLQEMEASQE</sequence>
<proteinExistence type="predicted"/>
<evidence type="ECO:0000313" key="2">
    <source>
        <dbReference type="EMBL" id="OMF57793.1"/>
    </source>
</evidence>
<dbReference type="Proteomes" id="UP000187172">
    <property type="component" value="Unassembled WGS sequence"/>
</dbReference>
<evidence type="ECO:0000256" key="1">
    <source>
        <dbReference type="SAM" id="Coils"/>
    </source>
</evidence>
<dbReference type="AlphaFoldDB" id="A0A1R1F126"/>
<dbReference type="STRING" id="297318.BK138_04185"/>
<evidence type="ECO:0000313" key="3">
    <source>
        <dbReference type="Proteomes" id="UP000187172"/>
    </source>
</evidence>
<name>A0A1R1F126_9BACL</name>
<organism evidence="2 3">
    <name type="scientific">Paenibacillus rhizosphaerae</name>
    <dbReference type="NCBI Taxonomy" id="297318"/>
    <lineage>
        <taxon>Bacteria</taxon>
        <taxon>Bacillati</taxon>
        <taxon>Bacillota</taxon>
        <taxon>Bacilli</taxon>
        <taxon>Bacillales</taxon>
        <taxon>Paenibacillaceae</taxon>
        <taxon>Paenibacillus</taxon>
    </lineage>
</organism>
<reference evidence="2 3" key="1">
    <citation type="submission" date="2016-11" db="EMBL/GenBank/DDBJ databases">
        <title>Paenibacillus species isolates.</title>
        <authorList>
            <person name="Beno S.M."/>
        </authorList>
    </citation>
    <scope>NUCLEOTIDE SEQUENCE [LARGE SCALE GENOMIC DNA]</scope>
    <source>
        <strain evidence="2 3">FSL R5-0378</strain>
    </source>
</reference>
<comment type="caution">
    <text evidence="2">The sequence shown here is derived from an EMBL/GenBank/DDBJ whole genome shotgun (WGS) entry which is preliminary data.</text>
</comment>
<keyword evidence="3" id="KW-1185">Reference proteome</keyword>
<keyword evidence="1" id="KW-0175">Coiled coil</keyword>
<dbReference type="EMBL" id="MRTP01000001">
    <property type="protein sequence ID" value="OMF57793.1"/>
    <property type="molecule type" value="Genomic_DNA"/>
</dbReference>
<feature type="coiled-coil region" evidence="1">
    <location>
        <begin position="21"/>
        <end position="55"/>
    </location>
</feature>
<gene>
    <name evidence="2" type="ORF">BK138_04185</name>
</gene>
<accession>A0A1R1F126</accession>
<protein>
    <submittedName>
        <fullName evidence="2">Uncharacterized protein</fullName>
    </submittedName>
</protein>
<dbReference type="RefSeq" id="WP_076166245.1">
    <property type="nucleotide sequence ID" value="NZ_MRTP01000001.1"/>
</dbReference>